<dbReference type="EMBL" id="CP159204">
    <property type="protein sequence ID" value="XCF17918.1"/>
    <property type="molecule type" value="Genomic_DNA"/>
</dbReference>
<keyword evidence="4 13" id="KW-0521">NADP</keyword>
<dbReference type="SUPFAM" id="SSF51735">
    <property type="entry name" value="NAD(P)-binding Rossmann-fold domains"/>
    <property type="match status" value="1"/>
</dbReference>
<feature type="binding site" evidence="13">
    <location>
        <begin position="107"/>
        <end position="110"/>
    </location>
    <ligand>
        <name>NAD(+)</name>
        <dbReference type="ChEBI" id="CHEBI:57540"/>
    </ligand>
</feature>
<sequence length="262" mass="27434">MRIGVTGATGRMGREVREEAAERGVEVAFATTRDPGSDLDPASEFASLVEAENPDAVVDFTVPEASVEYVTACAAAGVPIVVGTTGFDDDQLDVLRDAGSDAPVLLGANFSRGIQALLAVVEQAVGSLPEYDVEVTETHHNGKRDAPSGTANVLLDRIERAAERSEAAERASGEAASSTGKRVHGRVGDQPREEGEIGVHARRAGDVTGEHEALLAGNGEVLELTHRAGDRSVFAAGALDAAAWLADQPADFYRFEEVASEL</sequence>
<accession>A0AAU8CG78</accession>
<comment type="caution">
    <text evidence="13">Lacks conserved residue(s) required for the propagation of feature annotation.</text>
</comment>
<dbReference type="InterPro" id="IPR023940">
    <property type="entry name" value="DHDPR_bac"/>
</dbReference>
<keyword evidence="8 13" id="KW-0457">Lysine biosynthesis</keyword>
<gene>
    <name evidence="13 17" type="primary">dapB</name>
    <name evidence="17" type="ORF">ABSL23_07900</name>
</gene>
<feature type="binding site" evidence="13">
    <location>
        <begin position="7"/>
        <end position="12"/>
    </location>
    <ligand>
        <name>NAD(+)</name>
        <dbReference type="ChEBI" id="CHEBI:57540"/>
    </ligand>
</feature>
<evidence type="ECO:0000256" key="7">
    <source>
        <dbReference type="ARBA" id="ARBA00023027"/>
    </source>
</evidence>
<comment type="subunit">
    <text evidence="13">Homotetramer.</text>
</comment>
<dbReference type="GO" id="GO:0051287">
    <property type="term" value="F:NAD binding"/>
    <property type="evidence" value="ECO:0007669"/>
    <property type="project" value="UniProtKB-UniRule"/>
</dbReference>
<evidence type="ECO:0000256" key="5">
    <source>
        <dbReference type="ARBA" id="ARBA00022915"/>
    </source>
</evidence>
<comment type="pathway">
    <text evidence="9 13">Amino-acid biosynthesis; L-lysine biosynthesis via DAP pathway; (S)-tetrahydrodipicolinate from L-aspartate: step 4/4.</text>
</comment>
<dbReference type="InterPro" id="IPR022664">
    <property type="entry name" value="DapB_N_CS"/>
</dbReference>
<evidence type="ECO:0000256" key="4">
    <source>
        <dbReference type="ARBA" id="ARBA00022857"/>
    </source>
</evidence>
<comment type="caution">
    <text evidence="13">Was originally thought to be a dihydrodipicolinate reductase (DHDPR), catalyzing the conversion of dihydrodipicolinate to tetrahydrodipicolinate. However, it was shown in E.coli that the substrate of the enzymatic reaction is not dihydrodipicolinate (DHDP) but in fact (2S,4S)-4-hydroxy-2,3,4,5-tetrahydrodipicolinic acid (HTPA), the product released by the DapA-catalyzed reaction.</text>
</comment>
<dbReference type="Gene3D" id="3.30.360.10">
    <property type="entry name" value="Dihydrodipicolinate Reductase, domain 2"/>
    <property type="match status" value="1"/>
</dbReference>
<dbReference type="PIRSF" id="PIRSF000161">
    <property type="entry name" value="DHPR"/>
    <property type="match status" value="1"/>
</dbReference>
<dbReference type="NCBIfam" id="TIGR00036">
    <property type="entry name" value="dapB"/>
    <property type="match status" value="1"/>
</dbReference>
<dbReference type="GO" id="GO:0008839">
    <property type="term" value="F:4-hydroxy-tetrahydrodipicolinate reductase"/>
    <property type="evidence" value="ECO:0007669"/>
    <property type="project" value="UniProtKB-UniRule"/>
</dbReference>
<comment type="similarity">
    <text evidence="1 13">Belongs to the DapB family.</text>
</comment>
<evidence type="ECO:0000256" key="10">
    <source>
        <dbReference type="ARBA" id="ARBA00038983"/>
    </source>
</evidence>
<feature type="binding site" evidence="13">
    <location>
        <begin position="149"/>
        <end position="150"/>
    </location>
    <ligand>
        <name>(S)-2,3,4,5-tetrahydrodipicolinate</name>
        <dbReference type="ChEBI" id="CHEBI:16845"/>
    </ligand>
</feature>
<keyword evidence="3 13" id="KW-0028">Amino-acid biosynthesis</keyword>
<dbReference type="CDD" id="cd02274">
    <property type="entry name" value="DHDPR_N"/>
    <property type="match status" value="1"/>
</dbReference>
<evidence type="ECO:0000256" key="2">
    <source>
        <dbReference type="ARBA" id="ARBA00022490"/>
    </source>
</evidence>
<keyword evidence="2 13" id="KW-0963">Cytoplasm</keyword>
<comment type="function">
    <text evidence="13">Catalyzes the conversion of 4-hydroxy-tetrahydrodipicolinate (HTPA) to tetrahydrodipicolinate.</text>
</comment>
<evidence type="ECO:0000256" key="14">
    <source>
        <dbReference type="SAM" id="MobiDB-lite"/>
    </source>
</evidence>
<feature type="compositionally biased region" description="Basic and acidic residues" evidence="14">
    <location>
        <begin position="186"/>
        <end position="197"/>
    </location>
</feature>
<evidence type="ECO:0000259" key="15">
    <source>
        <dbReference type="Pfam" id="PF01113"/>
    </source>
</evidence>
<feature type="active site" description="Proton donor" evidence="13">
    <location>
        <position position="143"/>
    </location>
</feature>
<dbReference type="GeneID" id="91109063"/>
<dbReference type="Gene3D" id="3.40.50.720">
    <property type="entry name" value="NAD(P)-binding Rossmann-like Domain"/>
    <property type="match status" value="1"/>
</dbReference>
<dbReference type="SUPFAM" id="SSF55347">
    <property type="entry name" value="Glyceraldehyde-3-phosphate dehydrogenase-like, C-terminal domain"/>
    <property type="match status" value="1"/>
</dbReference>
<feature type="binding site" evidence="13">
    <location>
        <position position="140"/>
    </location>
    <ligand>
        <name>(S)-2,3,4,5-tetrahydrodipicolinate</name>
        <dbReference type="ChEBI" id="CHEBI:16845"/>
    </ligand>
</feature>
<evidence type="ECO:0000256" key="12">
    <source>
        <dbReference type="ARBA" id="ARBA00049396"/>
    </source>
</evidence>
<dbReference type="GO" id="GO:0009089">
    <property type="term" value="P:lysine biosynthetic process via diaminopimelate"/>
    <property type="evidence" value="ECO:0007669"/>
    <property type="project" value="UniProtKB-UniRule"/>
</dbReference>
<dbReference type="EC" id="1.17.1.8" evidence="10 13"/>
<dbReference type="Pfam" id="PF05173">
    <property type="entry name" value="DapB_C"/>
    <property type="match status" value="1"/>
</dbReference>
<dbReference type="GO" id="GO:0016726">
    <property type="term" value="F:oxidoreductase activity, acting on CH or CH2 groups, NAD or NADP as acceptor"/>
    <property type="evidence" value="ECO:0007669"/>
    <property type="project" value="UniProtKB-UniRule"/>
</dbReference>
<organism evidence="17">
    <name type="scientific">Halobacterium sp. NMX12-1</name>
    <dbReference type="NCBI Taxonomy" id="3166650"/>
    <lineage>
        <taxon>Archaea</taxon>
        <taxon>Methanobacteriati</taxon>
        <taxon>Methanobacteriota</taxon>
        <taxon>Stenosarchaea group</taxon>
        <taxon>Halobacteria</taxon>
        <taxon>Halobacteriales</taxon>
        <taxon>Halobacteriaceae</taxon>
        <taxon>Halobacterium</taxon>
    </lineage>
</organism>
<dbReference type="Pfam" id="PF01113">
    <property type="entry name" value="DapB_N"/>
    <property type="match status" value="1"/>
</dbReference>
<comment type="catalytic activity">
    <reaction evidence="12 13">
        <text>(S)-2,3,4,5-tetrahydrodipicolinate + NAD(+) + H2O = (2S,4S)-4-hydroxy-2,3,4,5-tetrahydrodipicolinate + NADH + H(+)</text>
        <dbReference type="Rhea" id="RHEA:35323"/>
        <dbReference type="ChEBI" id="CHEBI:15377"/>
        <dbReference type="ChEBI" id="CHEBI:15378"/>
        <dbReference type="ChEBI" id="CHEBI:16845"/>
        <dbReference type="ChEBI" id="CHEBI:57540"/>
        <dbReference type="ChEBI" id="CHEBI:57945"/>
        <dbReference type="ChEBI" id="CHEBI:67139"/>
        <dbReference type="EC" id="1.17.1.8"/>
    </reaction>
</comment>
<dbReference type="GO" id="GO:0050661">
    <property type="term" value="F:NADP binding"/>
    <property type="evidence" value="ECO:0007669"/>
    <property type="project" value="UniProtKB-UniRule"/>
</dbReference>
<evidence type="ECO:0000256" key="11">
    <source>
        <dbReference type="ARBA" id="ARBA00049080"/>
    </source>
</evidence>
<keyword evidence="6 13" id="KW-0560">Oxidoreductase</keyword>
<protein>
    <recommendedName>
        <fullName evidence="10 13">4-hydroxy-tetrahydrodipicolinate reductase</fullName>
        <shortName evidence="13">HTPA reductase</shortName>
        <ecNumber evidence="10 13">1.17.1.8</ecNumber>
    </recommendedName>
</protein>
<dbReference type="PROSITE" id="PS01298">
    <property type="entry name" value="DAPB"/>
    <property type="match status" value="1"/>
</dbReference>
<evidence type="ECO:0000256" key="1">
    <source>
        <dbReference type="ARBA" id="ARBA00006642"/>
    </source>
</evidence>
<proteinExistence type="inferred from homology"/>
<dbReference type="KEGG" id="hanx:ABSL23_07900"/>
<dbReference type="InterPro" id="IPR000846">
    <property type="entry name" value="DapB_N"/>
</dbReference>
<feature type="active site" description="Proton donor/acceptor" evidence="13">
    <location>
        <position position="139"/>
    </location>
</feature>
<keyword evidence="7 13" id="KW-0520">NAD</keyword>
<evidence type="ECO:0000256" key="8">
    <source>
        <dbReference type="ARBA" id="ARBA00023154"/>
    </source>
</evidence>
<keyword evidence="5 13" id="KW-0220">Diaminopimelate biosynthesis</keyword>
<dbReference type="GO" id="GO:0005737">
    <property type="term" value="C:cytoplasm"/>
    <property type="evidence" value="ECO:0007669"/>
    <property type="project" value="UniProtKB-SubCell"/>
</dbReference>
<evidence type="ECO:0000256" key="6">
    <source>
        <dbReference type="ARBA" id="ARBA00023002"/>
    </source>
</evidence>
<evidence type="ECO:0000256" key="9">
    <source>
        <dbReference type="ARBA" id="ARBA00037922"/>
    </source>
</evidence>
<feature type="domain" description="Dihydrodipicolinate reductase C-terminal" evidence="16">
    <location>
        <begin position="113"/>
        <end position="258"/>
    </location>
</feature>
<feature type="domain" description="Dihydrodipicolinate reductase N-terminal" evidence="15">
    <location>
        <begin position="1"/>
        <end position="110"/>
    </location>
</feature>
<name>A0AAU8CG78_9EURY</name>
<evidence type="ECO:0000256" key="13">
    <source>
        <dbReference type="HAMAP-Rule" id="MF_00102"/>
    </source>
</evidence>
<evidence type="ECO:0000259" key="16">
    <source>
        <dbReference type="Pfam" id="PF05173"/>
    </source>
</evidence>
<dbReference type="RefSeq" id="WP_353635296.1">
    <property type="nucleotide sequence ID" value="NZ_CP159204.1"/>
</dbReference>
<dbReference type="PANTHER" id="PTHR20836:SF0">
    <property type="entry name" value="4-HYDROXY-TETRAHYDRODIPICOLINATE REDUCTASE 1, CHLOROPLASTIC-RELATED"/>
    <property type="match status" value="1"/>
</dbReference>
<dbReference type="AlphaFoldDB" id="A0AAU8CG78"/>
<dbReference type="HAMAP" id="MF_00102">
    <property type="entry name" value="DapB"/>
    <property type="match status" value="1"/>
</dbReference>
<evidence type="ECO:0000313" key="17">
    <source>
        <dbReference type="EMBL" id="XCF17918.1"/>
    </source>
</evidence>
<reference evidence="17" key="1">
    <citation type="submission" date="2024-06" db="EMBL/GenBank/DDBJ databases">
        <title>Genome Sequence of an extremely halophilic archaeon isolated from Permian era halite, Salado Formation, Carlsbad, New Mexico: Halobacterium sp. strain NMX12-1.</title>
        <authorList>
            <person name="Sotoa L."/>
            <person name="DasSarma P."/>
            <person name="Anton B.P."/>
            <person name="Vincze T."/>
            <person name="Verma I."/>
            <person name="Eralp B."/>
            <person name="Powers D.W."/>
            <person name="Dozier B.L."/>
            <person name="Roberts R.J."/>
            <person name="DasSarma S."/>
        </authorList>
    </citation>
    <scope>NUCLEOTIDE SEQUENCE</scope>
    <source>
        <strain evidence="17">NMX12-1</strain>
    </source>
</reference>
<evidence type="ECO:0000256" key="3">
    <source>
        <dbReference type="ARBA" id="ARBA00022605"/>
    </source>
</evidence>
<comment type="subcellular location">
    <subcellularLocation>
        <location evidence="13">Cytoplasm</location>
    </subcellularLocation>
</comment>
<dbReference type="InterPro" id="IPR036291">
    <property type="entry name" value="NAD(P)-bd_dom_sf"/>
</dbReference>
<dbReference type="PANTHER" id="PTHR20836">
    <property type="entry name" value="DIHYDRODIPICOLINATE REDUCTASE"/>
    <property type="match status" value="1"/>
</dbReference>
<feature type="binding site" evidence="13">
    <location>
        <begin position="83"/>
        <end position="85"/>
    </location>
    <ligand>
        <name>NAD(+)</name>
        <dbReference type="ChEBI" id="CHEBI:57540"/>
    </ligand>
</feature>
<feature type="region of interest" description="Disordered" evidence="14">
    <location>
        <begin position="164"/>
        <end position="197"/>
    </location>
</feature>
<comment type="catalytic activity">
    <reaction evidence="11 13">
        <text>(S)-2,3,4,5-tetrahydrodipicolinate + NADP(+) + H2O = (2S,4S)-4-hydroxy-2,3,4,5-tetrahydrodipicolinate + NADPH + H(+)</text>
        <dbReference type="Rhea" id="RHEA:35331"/>
        <dbReference type="ChEBI" id="CHEBI:15377"/>
        <dbReference type="ChEBI" id="CHEBI:15378"/>
        <dbReference type="ChEBI" id="CHEBI:16845"/>
        <dbReference type="ChEBI" id="CHEBI:57783"/>
        <dbReference type="ChEBI" id="CHEBI:58349"/>
        <dbReference type="ChEBI" id="CHEBI:67139"/>
        <dbReference type="EC" id="1.17.1.8"/>
    </reaction>
</comment>
<dbReference type="InterPro" id="IPR022663">
    <property type="entry name" value="DapB_C"/>
</dbReference>
<dbReference type="GO" id="GO:0019877">
    <property type="term" value="P:diaminopimelate biosynthetic process"/>
    <property type="evidence" value="ECO:0007669"/>
    <property type="project" value="UniProtKB-UniRule"/>
</dbReference>